<feature type="transmembrane region" description="Helical" evidence="1">
    <location>
        <begin position="7"/>
        <end position="26"/>
    </location>
</feature>
<dbReference type="STRING" id="502025.Hoch_1813"/>
<dbReference type="AlphaFoldDB" id="D0LY06"/>
<keyword evidence="1" id="KW-0812">Transmembrane</keyword>
<keyword evidence="1" id="KW-0472">Membrane</keyword>
<proteinExistence type="predicted"/>
<dbReference type="HOGENOM" id="CLU_1364628_0_0_7"/>
<name>D0LY06_HALO1</name>
<keyword evidence="3" id="KW-1185">Reference proteome</keyword>
<organism evidence="2 3">
    <name type="scientific">Haliangium ochraceum (strain DSM 14365 / JCM 11303 / SMP-2)</name>
    <dbReference type="NCBI Taxonomy" id="502025"/>
    <lineage>
        <taxon>Bacteria</taxon>
        <taxon>Pseudomonadati</taxon>
        <taxon>Myxococcota</taxon>
        <taxon>Polyangia</taxon>
        <taxon>Haliangiales</taxon>
        <taxon>Kofleriaceae</taxon>
        <taxon>Haliangium</taxon>
    </lineage>
</organism>
<dbReference type="Proteomes" id="UP000001880">
    <property type="component" value="Chromosome"/>
</dbReference>
<reference evidence="2 3" key="1">
    <citation type="journal article" date="2010" name="Stand. Genomic Sci.">
        <title>Complete genome sequence of Haliangium ochraceum type strain (SMP-2).</title>
        <authorList>
            <consortium name="US DOE Joint Genome Institute (JGI-PGF)"/>
            <person name="Ivanova N."/>
            <person name="Daum C."/>
            <person name="Lang E."/>
            <person name="Abt B."/>
            <person name="Kopitz M."/>
            <person name="Saunders E."/>
            <person name="Lapidus A."/>
            <person name="Lucas S."/>
            <person name="Glavina Del Rio T."/>
            <person name="Nolan M."/>
            <person name="Tice H."/>
            <person name="Copeland A."/>
            <person name="Cheng J.F."/>
            <person name="Chen F."/>
            <person name="Bruce D."/>
            <person name="Goodwin L."/>
            <person name="Pitluck S."/>
            <person name="Mavromatis K."/>
            <person name="Pati A."/>
            <person name="Mikhailova N."/>
            <person name="Chen A."/>
            <person name="Palaniappan K."/>
            <person name="Land M."/>
            <person name="Hauser L."/>
            <person name="Chang Y.J."/>
            <person name="Jeffries C.D."/>
            <person name="Detter J.C."/>
            <person name="Brettin T."/>
            <person name="Rohde M."/>
            <person name="Goker M."/>
            <person name="Bristow J."/>
            <person name="Markowitz V."/>
            <person name="Eisen J.A."/>
            <person name="Hugenholtz P."/>
            <person name="Kyrpides N.C."/>
            <person name="Klenk H.P."/>
        </authorList>
    </citation>
    <scope>NUCLEOTIDE SEQUENCE [LARGE SCALE GENOMIC DNA]</scope>
    <source>
        <strain evidence="3">DSM 14365 / CIP 107738 / JCM 11303 / AJ 13395 / SMP-2</strain>
    </source>
</reference>
<evidence type="ECO:0000256" key="1">
    <source>
        <dbReference type="SAM" id="Phobius"/>
    </source>
</evidence>
<dbReference type="RefSeq" id="WP_012826969.1">
    <property type="nucleotide sequence ID" value="NC_013440.1"/>
</dbReference>
<dbReference type="KEGG" id="hoh:Hoch_1813"/>
<feature type="transmembrane region" description="Helical" evidence="1">
    <location>
        <begin position="102"/>
        <end position="122"/>
    </location>
</feature>
<gene>
    <name evidence="2" type="ordered locus">Hoch_1813</name>
</gene>
<accession>D0LY06</accession>
<evidence type="ECO:0000313" key="3">
    <source>
        <dbReference type="Proteomes" id="UP000001880"/>
    </source>
</evidence>
<feature type="transmembrane region" description="Helical" evidence="1">
    <location>
        <begin position="129"/>
        <end position="152"/>
    </location>
</feature>
<keyword evidence="1" id="KW-1133">Transmembrane helix</keyword>
<protein>
    <recommendedName>
        <fullName evidence="4">MotA/TolQ/ExbB proton channel domain-containing protein</fullName>
    </recommendedName>
</protein>
<sequence length="200" mass="21592">MLAILDSGIFTALYCALIAVMLAAGWRHLRSERNHLAALNGYILVKYRLGHSAPLDKVARDVVEDITRVERAESAARRLMHLDALWKRAVRLEGSVDFWSDLLQKLGLLGTVLGLGFALALGDGGAQDLLAPLGMAVWTTVAGLLGSVAISWKFGRDVDVEVDTHEENLKEWHNALLGERGDDVLAQPAALGSGAEMAKA</sequence>
<dbReference type="EMBL" id="CP001804">
    <property type="protein sequence ID" value="ACY14361.1"/>
    <property type="molecule type" value="Genomic_DNA"/>
</dbReference>
<evidence type="ECO:0000313" key="2">
    <source>
        <dbReference type="EMBL" id="ACY14361.1"/>
    </source>
</evidence>
<evidence type="ECO:0008006" key="4">
    <source>
        <dbReference type="Google" id="ProtNLM"/>
    </source>
</evidence>